<proteinExistence type="predicted"/>
<evidence type="ECO:0000313" key="1">
    <source>
        <dbReference type="EMBL" id="WDE06388.1"/>
    </source>
</evidence>
<reference evidence="1 2" key="1">
    <citation type="journal article" date="2015" name="Genome Announc.">
        <title>Draft Genome Sequences of Marine Isolates of Thalassomonas viridans and Thalassomonas actiniarum.</title>
        <authorList>
            <person name="Olonade I."/>
            <person name="van Zyl L.J."/>
            <person name="Trindade M."/>
        </authorList>
    </citation>
    <scope>NUCLEOTIDE SEQUENCE [LARGE SCALE GENOMIC DNA]</scope>
    <source>
        <strain evidence="1 2">XOM25</strain>
    </source>
</reference>
<organism evidence="1 2">
    <name type="scientific">Thalassomonas viridans</name>
    <dbReference type="NCBI Taxonomy" id="137584"/>
    <lineage>
        <taxon>Bacteria</taxon>
        <taxon>Pseudomonadati</taxon>
        <taxon>Pseudomonadota</taxon>
        <taxon>Gammaproteobacteria</taxon>
        <taxon>Alteromonadales</taxon>
        <taxon>Colwelliaceae</taxon>
        <taxon>Thalassomonas</taxon>
    </lineage>
</organism>
<dbReference type="EMBL" id="CP059733">
    <property type="protein sequence ID" value="WDE06388.1"/>
    <property type="molecule type" value="Genomic_DNA"/>
</dbReference>
<evidence type="ECO:0000313" key="2">
    <source>
        <dbReference type="Proteomes" id="UP000032352"/>
    </source>
</evidence>
<protein>
    <submittedName>
        <fullName evidence="1">Uncharacterized protein</fullName>
    </submittedName>
</protein>
<accession>A0AAF0CA15</accession>
<reference evidence="1 2" key="2">
    <citation type="journal article" date="2022" name="Mar. Drugs">
        <title>Bioassay-Guided Fractionation Leads to the Detection of Cholic Acid Generated by the Rare Thalassomonas sp.</title>
        <authorList>
            <person name="Pheiffer F."/>
            <person name="Schneider Y.K."/>
            <person name="Hansen E.H."/>
            <person name="Andersen J.H."/>
            <person name="Isaksson J."/>
            <person name="Busche T."/>
            <person name="R C."/>
            <person name="Kalinowski J."/>
            <person name="Zyl L.V."/>
            <person name="Trindade M."/>
        </authorList>
    </citation>
    <scope>NUCLEOTIDE SEQUENCE [LARGE SCALE GENOMIC DNA]</scope>
    <source>
        <strain evidence="1 2">XOM25</strain>
    </source>
</reference>
<dbReference type="KEGG" id="tvd:SG34_005555"/>
<dbReference type="AlphaFoldDB" id="A0AAF0CA15"/>
<gene>
    <name evidence="1" type="ORF">SG34_005555</name>
</gene>
<dbReference type="RefSeq" id="WP_044837742.1">
    <property type="nucleotide sequence ID" value="NZ_CP059733.1"/>
</dbReference>
<sequence length="203" mass="23222">MTQTSFWQDNQQTAQYAELCNALYERELAALVRGEFTSAVAIQHRIKSLPYYIKRTAHAMLQSQSPLDLDTVNGSWSAKQSVKMPLSGQEDAAIWQWYKSSKLRPGLVVPVALADRIILDCVDRLDKQGQGFRTNVCGWFREEAKPEMQNFQLLKPNKKVMMAACCGHSWQNNKKARPVIPTLRELLLSCAINWQNFKQSLFI</sequence>
<keyword evidence="2" id="KW-1185">Reference proteome</keyword>
<dbReference type="Proteomes" id="UP000032352">
    <property type="component" value="Chromosome"/>
</dbReference>
<name>A0AAF0CA15_9GAMM</name>